<dbReference type="OrthoDB" id="8283088at2"/>
<feature type="compositionally biased region" description="Basic and acidic residues" evidence="1">
    <location>
        <begin position="15"/>
        <end position="32"/>
    </location>
</feature>
<dbReference type="Proteomes" id="UP000078507">
    <property type="component" value="Unassembled WGS sequence"/>
</dbReference>
<name>A0A178YA13_SINSA</name>
<feature type="compositionally biased region" description="Basic and acidic residues" evidence="1">
    <location>
        <begin position="42"/>
        <end position="81"/>
    </location>
</feature>
<keyword evidence="3" id="KW-1185">Reference proteome</keyword>
<accession>A0A178YA13</accession>
<evidence type="ECO:0000313" key="2">
    <source>
        <dbReference type="EMBL" id="OAP43943.1"/>
    </source>
</evidence>
<dbReference type="RefSeq" id="WP_066875857.1">
    <property type="nucleotide sequence ID" value="NZ_LNQB01000076.1"/>
</dbReference>
<gene>
    <name evidence="2" type="ORF">ATB98_07965</name>
</gene>
<proteinExistence type="predicted"/>
<dbReference type="STRING" id="36856.ATB98_07965"/>
<dbReference type="EMBL" id="LNQB01000076">
    <property type="protein sequence ID" value="OAP43943.1"/>
    <property type="molecule type" value="Genomic_DNA"/>
</dbReference>
<comment type="caution">
    <text evidence="2">The sequence shown here is derived from an EMBL/GenBank/DDBJ whole genome shotgun (WGS) entry which is preliminary data.</text>
</comment>
<dbReference type="AlphaFoldDB" id="A0A178YA13"/>
<sequence>MAKTRHQSRGVADVNADKARPIKQDSDLRPEAAKPSIEPDDIPNREAAREVTRLKKDDYLVKPDLEDADQRNPLPDMKDQD</sequence>
<evidence type="ECO:0000256" key="1">
    <source>
        <dbReference type="SAM" id="MobiDB-lite"/>
    </source>
</evidence>
<organism evidence="2 3">
    <name type="scientific">Sinorhizobium saheli</name>
    <dbReference type="NCBI Taxonomy" id="36856"/>
    <lineage>
        <taxon>Bacteria</taxon>
        <taxon>Pseudomonadati</taxon>
        <taxon>Pseudomonadota</taxon>
        <taxon>Alphaproteobacteria</taxon>
        <taxon>Hyphomicrobiales</taxon>
        <taxon>Rhizobiaceae</taxon>
        <taxon>Sinorhizobium/Ensifer group</taxon>
        <taxon>Sinorhizobium</taxon>
    </lineage>
</organism>
<evidence type="ECO:0000313" key="3">
    <source>
        <dbReference type="Proteomes" id="UP000078507"/>
    </source>
</evidence>
<protein>
    <submittedName>
        <fullName evidence="2">Uncharacterized protein</fullName>
    </submittedName>
</protein>
<reference evidence="2 3" key="1">
    <citation type="submission" date="2015-11" db="EMBL/GenBank/DDBJ databases">
        <title>Ensifer anhuiense sp. nov., an effective nitrogen fixation bacterium with Glycine soja.</title>
        <authorList>
            <person name="Yan H."/>
            <person name="Chen W."/>
        </authorList>
    </citation>
    <scope>NUCLEOTIDE SEQUENCE [LARGE SCALE GENOMIC DNA]</scope>
    <source>
        <strain evidence="2 3">LMG 7837</strain>
    </source>
</reference>
<feature type="region of interest" description="Disordered" evidence="1">
    <location>
        <begin position="1"/>
        <end position="81"/>
    </location>
</feature>